<sequence>MSLEDLGNIGEFVAAVAVVVSLIYLAVQIRHNTRSVRASTYQVAVSSISDWSREVSLDSNAPRIFSVGTIDPDQLNENERLQLYFQFVSLFRNFENLFYQHRQGMIEDSAW</sequence>
<dbReference type="AlphaFoldDB" id="X0VMC3"/>
<name>X0VMC3_9ZZZZ</name>
<dbReference type="EMBL" id="BARS01022580">
    <property type="protein sequence ID" value="GAG01696.1"/>
    <property type="molecule type" value="Genomic_DNA"/>
</dbReference>
<feature type="transmembrane region" description="Helical" evidence="1">
    <location>
        <begin position="6"/>
        <end position="27"/>
    </location>
</feature>
<accession>X0VMC3</accession>
<evidence type="ECO:0000256" key="1">
    <source>
        <dbReference type="SAM" id="Phobius"/>
    </source>
</evidence>
<proteinExistence type="predicted"/>
<keyword evidence="1" id="KW-1133">Transmembrane helix</keyword>
<comment type="caution">
    <text evidence="2">The sequence shown here is derived from an EMBL/GenBank/DDBJ whole genome shotgun (WGS) entry which is preliminary data.</text>
</comment>
<organism evidence="2">
    <name type="scientific">marine sediment metagenome</name>
    <dbReference type="NCBI Taxonomy" id="412755"/>
    <lineage>
        <taxon>unclassified sequences</taxon>
        <taxon>metagenomes</taxon>
        <taxon>ecological metagenomes</taxon>
    </lineage>
</organism>
<protein>
    <submittedName>
        <fullName evidence="2">Uncharacterized protein</fullName>
    </submittedName>
</protein>
<reference evidence="2" key="1">
    <citation type="journal article" date="2014" name="Front. Microbiol.">
        <title>High frequency of phylogenetically diverse reductive dehalogenase-homologous genes in deep subseafloor sedimentary metagenomes.</title>
        <authorList>
            <person name="Kawai M."/>
            <person name="Futagami T."/>
            <person name="Toyoda A."/>
            <person name="Takaki Y."/>
            <person name="Nishi S."/>
            <person name="Hori S."/>
            <person name="Arai W."/>
            <person name="Tsubouchi T."/>
            <person name="Morono Y."/>
            <person name="Uchiyama I."/>
            <person name="Ito T."/>
            <person name="Fujiyama A."/>
            <person name="Inagaki F."/>
            <person name="Takami H."/>
        </authorList>
    </citation>
    <scope>NUCLEOTIDE SEQUENCE</scope>
    <source>
        <strain evidence="2">Expedition CK06-06</strain>
    </source>
</reference>
<gene>
    <name evidence="2" type="ORF">S01H1_36084</name>
</gene>
<evidence type="ECO:0000313" key="2">
    <source>
        <dbReference type="EMBL" id="GAG01696.1"/>
    </source>
</evidence>
<feature type="non-terminal residue" evidence="2">
    <location>
        <position position="111"/>
    </location>
</feature>
<keyword evidence="1" id="KW-0812">Transmembrane</keyword>
<keyword evidence="1" id="KW-0472">Membrane</keyword>